<organism evidence="1 2">
    <name type="scientific">Maribacter chungangensis</name>
    <dbReference type="NCBI Taxonomy" id="1069117"/>
    <lineage>
        <taxon>Bacteria</taxon>
        <taxon>Pseudomonadati</taxon>
        <taxon>Bacteroidota</taxon>
        <taxon>Flavobacteriia</taxon>
        <taxon>Flavobacteriales</taxon>
        <taxon>Flavobacteriaceae</taxon>
        <taxon>Maribacter</taxon>
    </lineage>
</organism>
<keyword evidence="2" id="KW-1185">Reference proteome</keyword>
<dbReference type="RefSeq" id="WP_379933334.1">
    <property type="nucleotide sequence ID" value="NZ_JBHTHY010000004.1"/>
</dbReference>
<reference evidence="2" key="1">
    <citation type="journal article" date="2019" name="Int. J. Syst. Evol. Microbiol.">
        <title>The Global Catalogue of Microorganisms (GCM) 10K type strain sequencing project: providing services to taxonomists for standard genome sequencing and annotation.</title>
        <authorList>
            <consortium name="The Broad Institute Genomics Platform"/>
            <consortium name="The Broad Institute Genome Sequencing Center for Infectious Disease"/>
            <person name="Wu L."/>
            <person name="Ma J."/>
        </authorList>
    </citation>
    <scope>NUCLEOTIDE SEQUENCE [LARGE SCALE GENOMIC DNA]</scope>
    <source>
        <strain evidence="2">CCUG 61948</strain>
    </source>
</reference>
<dbReference type="EMBL" id="JBHTHY010000004">
    <property type="protein sequence ID" value="MFD0797186.1"/>
    <property type="molecule type" value="Genomic_DNA"/>
</dbReference>
<gene>
    <name evidence="1" type="ORF">ACFQZJ_06930</name>
</gene>
<dbReference type="Proteomes" id="UP001597012">
    <property type="component" value="Unassembled WGS sequence"/>
</dbReference>
<proteinExistence type="predicted"/>
<protein>
    <submittedName>
        <fullName evidence="1">Uncharacterized protein</fullName>
    </submittedName>
</protein>
<name>A0ABW3B1I5_9FLAO</name>
<evidence type="ECO:0000313" key="2">
    <source>
        <dbReference type="Proteomes" id="UP001597012"/>
    </source>
</evidence>
<comment type="caution">
    <text evidence="1">The sequence shown here is derived from an EMBL/GenBank/DDBJ whole genome shotgun (WGS) entry which is preliminary data.</text>
</comment>
<sequence>MTLKTINQPFLLTVIALGLAVSLKAQDHYQIIYNYQTEKINYLQLDKSNKVIDTLDSPKFKRNSLVELKLENVNPFAVQVQTDVKEEDLIASGQGFNFSSLLGGINSFTGDNLDLNTTSLPETALFKSETGSRGRGEATSSVKDLNNQITNVAALKSTFISNLLNPNLGKDEILNNLYSTADAELDARLPSAKDNFYVYVEKVKKSLKESKSNLQGNINAMSTEIEATVASDVSLSRGELVARNINLADFQRLMASLNSSTAQSIQMLEEMKSLYTILEASDFEQTYDYEISADKVDIELKFVQSDFSNELETDGEPTVLKTRNIKLKSKGGFKINSSVAMTLNNFGSKSQDFFIDENSVIGADDNDFFVPNLSTMINFYPFLGETFNIGGSFGLSIPISGGDNINGVNFLFGPSLFFGSKSRLSLSGGVAYGPVQRLTNGLEIGDTTSFNDVTAFTRNVYDFGYYFGISFSLFDLN</sequence>
<accession>A0ABW3B1I5</accession>
<evidence type="ECO:0000313" key="1">
    <source>
        <dbReference type="EMBL" id="MFD0797186.1"/>
    </source>
</evidence>